<dbReference type="EMBL" id="CP017704">
    <property type="protein sequence ID" value="ASS96044.1"/>
    <property type="molecule type" value="Genomic_DNA"/>
</dbReference>
<accession>A0A223ELE7</accession>
<organism evidence="2 3">
    <name type="scientific">Peribacillus simplex NBRC 15720 = DSM 1321</name>
    <dbReference type="NCBI Taxonomy" id="1349754"/>
    <lineage>
        <taxon>Bacteria</taxon>
        <taxon>Bacillati</taxon>
        <taxon>Bacillota</taxon>
        <taxon>Bacilli</taxon>
        <taxon>Bacillales</taxon>
        <taxon>Bacillaceae</taxon>
        <taxon>Peribacillus</taxon>
    </lineage>
</organism>
<name>A0A223ELE7_9BACI</name>
<dbReference type="InterPro" id="IPR011009">
    <property type="entry name" value="Kinase-like_dom_sf"/>
</dbReference>
<evidence type="ECO:0000313" key="2">
    <source>
        <dbReference type="EMBL" id="ASS96044.1"/>
    </source>
</evidence>
<dbReference type="InterPro" id="IPR002575">
    <property type="entry name" value="Aminoglycoside_PTrfase"/>
</dbReference>
<evidence type="ECO:0000259" key="1">
    <source>
        <dbReference type="Pfam" id="PF01636"/>
    </source>
</evidence>
<proteinExistence type="predicted"/>
<dbReference type="OrthoDB" id="2373610at2"/>
<dbReference type="GeneID" id="56475114"/>
<dbReference type="SUPFAM" id="SSF56112">
    <property type="entry name" value="Protein kinase-like (PK-like)"/>
    <property type="match status" value="1"/>
</dbReference>
<sequence length="320" mass="38328">MQMKAMTTNYQGDSVFNTRLLSYLNRKPKKVHHIQSSVYLISFEKGHPMILKGFDSFEKWDRQRELTSLLKQKGFHQTYYIHQNLMPFQFKGKWYGSMDYFPPNKKKFKFSNHKDRLEGIQLLESFHDVSEHLSINAPAFNQSKKWKERLSLFKKNFSYVRQYVSEDIIKEWIRWGEWSLEGFDKNQSLWNKEKKVIIHGDCAHHNFLRRADGTLTIIDFDLMANAPRCIDYLQYANRISHHLEDAATELWEVPQLQRYQSDLAFLYALTYPTDIFREWNRLNKSSSQLHSVWKMSVEGFSERMEMNEKLAKRISSLNRN</sequence>
<reference evidence="2 3" key="1">
    <citation type="submission" date="2016-10" db="EMBL/GenBank/DDBJ databases">
        <title>The whole genome sequencing and assembly of Bacillus simplex DSM 1321 strain.</title>
        <authorList>
            <person name="Park M.-K."/>
            <person name="Lee Y.-J."/>
            <person name="Yi H."/>
            <person name="Bahn Y.-S."/>
            <person name="Kim J.F."/>
            <person name="Lee D.-W."/>
        </authorList>
    </citation>
    <scope>NUCLEOTIDE SEQUENCE [LARGE SCALE GENOMIC DNA]</scope>
    <source>
        <strain evidence="2 3">DSM 1321</strain>
    </source>
</reference>
<feature type="domain" description="Aminoglycoside phosphotransferase" evidence="1">
    <location>
        <begin position="189"/>
        <end position="265"/>
    </location>
</feature>
<gene>
    <name evidence="2" type="ORF">BS1321_20305</name>
</gene>
<dbReference type="RefSeq" id="WP_081112886.1">
    <property type="nucleotide sequence ID" value="NZ_BCVO01000004.1"/>
</dbReference>
<dbReference type="Pfam" id="PF01636">
    <property type="entry name" value="APH"/>
    <property type="match status" value="1"/>
</dbReference>
<protein>
    <recommendedName>
        <fullName evidence="1">Aminoglycoside phosphotransferase domain-containing protein</fullName>
    </recommendedName>
</protein>
<evidence type="ECO:0000313" key="3">
    <source>
        <dbReference type="Proteomes" id="UP000214618"/>
    </source>
</evidence>
<dbReference type="Gene3D" id="3.90.1200.10">
    <property type="match status" value="1"/>
</dbReference>
<dbReference type="Proteomes" id="UP000214618">
    <property type="component" value="Chromosome"/>
</dbReference>
<dbReference type="AlphaFoldDB" id="A0A223ELE7"/>